<dbReference type="STRING" id="8022.A0A060X2L1"/>
<evidence type="ECO:0000313" key="6">
    <source>
        <dbReference type="EMBL" id="CDQ71105.1"/>
    </source>
</evidence>
<dbReference type="Proteomes" id="UP000193380">
    <property type="component" value="Unassembled WGS sequence"/>
</dbReference>
<dbReference type="SMART" id="SM00931">
    <property type="entry name" value="NOSIC"/>
    <property type="match status" value="1"/>
</dbReference>
<dbReference type="EMBL" id="FR904750">
    <property type="protein sequence ID" value="CDQ71105.1"/>
    <property type="molecule type" value="Genomic_DNA"/>
</dbReference>
<dbReference type="PANTHER" id="PTHR10894:SF0">
    <property type="entry name" value="NUCLEOLAR PROTEIN 56"/>
    <property type="match status" value="1"/>
</dbReference>
<evidence type="ECO:0000256" key="2">
    <source>
        <dbReference type="ARBA" id="ARBA00041388"/>
    </source>
</evidence>
<dbReference type="InterPro" id="IPR002687">
    <property type="entry name" value="Nop_dom"/>
</dbReference>
<organism evidence="6 7">
    <name type="scientific">Oncorhynchus mykiss</name>
    <name type="common">Rainbow trout</name>
    <name type="synonym">Salmo gairdneri</name>
    <dbReference type="NCBI Taxonomy" id="8022"/>
    <lineage>
        <taxon>Eukaryota</taxon>
        <taxon>Metazoa</taxon>
        <taxon>Chordata</taxon>
        <taxon>Craniata</taxon>
        <taxon>Vertebrata</taxon>
        <taxon>Euteleostomi</taxon>
        <taxon>Actinopterygii</taxon>
        <taxon>Neopterygii</taxon>
        <taxon>Teleostei</taxon>
        <taxon>Protacanthopterygii</taxon>
        <taxon>Salmoniformes</taxon>
        <taxon>Salmonidae</taxon>
        <taxon>Salmoninae</taxon>
        <taxon>Oncorhynchus</taxon>
    </lineage>
</organism>
<dbReference type="GO" id="GO:0031428">
    <property type="term" value="C:box C/D methylation guide snoRNP complex"/>
    <property type="evidence" value="ECO:0007669"/>
    <property type="project" value="InterPro"/>
</dbReference>
<evidence type="ECO:0000256" key="3">
    <source>
        <dbReference type="ARBA" id="ARBA00053627"/>
    </source>
</evidence>
<comment type="function">
    <text evidence="3">Involved in the early to middle stages of 60S ribosomal subunit biogenesis. Required for the biogenesis of box C/D snoRNAs such U3, U8 and U14 snoRNAs. Part of the small subunit (SSU) processome, first precursor of the small eukaryotic ribosomal subunit. During the assembly of the SSU processome in the nucleolus, many ribosome biogenesis factors, an RNA chaperone and ribosomal proteins associate with the nascent pre-rRNA and work in concert to generate RNA folding, modifications, rearrangements and cleavage as well as targeted degradation of pre-ribosomal RNA by the RNA exosome. Core component of box C/D small nucleolar ribonucleoprotein (snoRNP) complexes that function in methylation of multiple sites on ribosomal RNAs (rRNAs) and messenger RNAs (mRNAs).</text>
</comment>
<dbReference type="PANTHER" id="PTHR10894">
    <property type="entry name" value="NUCLEOLAR PROTEIN 5 NUCLEOLAR PROTEIN NOP5 NOP58"/>
    <property type="match status" value="1"/>
</dbReference>
<accession>A0A060X2L1</accession>
<gene>
    <name evidence="6" type="ORF">GSONMT00035468001</name>
</gene>
<proteinExistence type="inferred from homology"/>
<dbReference type="Gene3D" id="1.10.287.4070">
    <property type="match status" value="1"/>
</dbReference>
<dbReference type="GO" id="GO:0032040">
    <property type="term" value="C:small-subunit processome"/>
    <property type="evidence" value="ECO:0007669"/>
    <property type="project" value="InterPro"/>
</dbReference>
<dbReference type="GO" id="GO:0030515">
    <property type="term" value="F:snoRNA binding"/>
    <property type="evidence" value="ECO:0007669"/>
    <property type="project" value="InterPro"/>
</dbReference>
<dbReference type="InterPro" id="IPR012976">
    <property type="entry name" value="NOSIC"/>
</dbReference>
<name>A0A060X2L1_ONCMY</name>
<dbReference type="Pfam" id="PF01798">
    <property type="entry name" value="Nop"/>
    <property type="match status" value="1"/>
</dbReference>
<dbReference type="SUPFAM" id="SSF89124">
    <property type="entry name" value="Nop domain"/>
    <property type="match status" value="1"/>
</dbReference>
<evidence type="ECO:0000313" key="7">
    <source>
        <dbReference type="Proteomes" id="UP000193380"/>
    </source>
</evidence>
<comment type="subunit">
    <text evidence="4">Part of a large pre-ribosomal ribonucleoprotein (RNP) complex, that consists of at least 62 ribosomal proteins, 45 nonribosomal proteins and both pre-rRNA and mature rRNA species. Within this complex directly interacts with TCOF1 in an RNA-independent manner. Core component of box C/D small nucleolar ribonucleoprotein (snoRNP) particles; the core proteins SNU13, NOP56, NOP58 and FBL or FBLL1 assemble stepwise onto the snoRNA. Interacts with NOP1 and NOP58. Interacts with NUFIP1, RUVBL1 and RUVBL2; RUVBL1:RUVBL2 seem to bridge the association of NOP56 with NUFIP1. Part of the small subunit (SSU) processome, composed of more than 70 proteins and the RNA chaperone small nucleolar RNA (snoRNA) U3. Interacts with NOP2 and FBL.</text>
</comment>
<comment type="similarity">
    <text evidence="1">Belongs to the NOP5/NOP56 family.</text>
</comment>
<evidence type="ECO:0000256" key="4">
    <source>
        <dbReference type="ARBA" id="ARBA00064370"/>
    </source>
</evidence>
<dbReference type="InterPro" id="IPR045056">
    <property type="entry name" value="Nop56/Nop58"/>
</dbReference>
<evidence type="ECO:0000256" key="1">
    <source>
        <dbReference type="ARBA" id="ARBA00009211"/>
    </source>
</evidence>
<sequence>MSINSVSILSVLFNNRLYKNTVEVGSLHTLRLESLYIREAEERTRIASEIVQSCEWYGYRFPELIKIVTDNSTYCKMTQLIGNRKELSEESLESLEEVVMDSAKRPRLSWRHPAVPWAWTSLPST</sequence>
<dbReference type="AlphaFoldDB" id="A0A060X2L1"/>
<evidence type="ECO:0000259" key="5">
    <source>
        <dbReference type="SMART" id="SM00931"/>
    </source>
</evidence>
<reference evidence="6" key="2">
    <citation type="submission" date="2014-03" db="EMBL/GenBank/DDBJ databases">
        <authorList>
            <person name="Genoscope - CEA"/>
        </authorList>
    </citation>
    <scope>NUCLEOTIDE SEQUENCE</scope>
</reference>
<protein>
    <recommendedName>
        <fullName evidence="2">Nucleolar protein 5A</fullName>
    </recommendedName>
</protein>
<dbReference type="PaxDb" id="8022-A0A060X2L1"/>
<feature type="domain" description="NOSIC" evidence="5">
    <location>
        <begin position="32"/>
        <end position="83"/>
    </location>
</feature>
<dbReference type="InterPro" id="IPR036070">
    <property type="entry name" value="Nop_dom_sf"/>
</dbReference>
<reference evidence="6" key="1">
    <citation type="journal article" date="2014" name="Nat. Commun.">
        <title>The rainbow trout genome provides novel insights into evolution after whole-genome duplication in vertebrates.</title>
        <authorList>
            <person name="Berthelot C."/>
            <person name="Brunet F."/>
            <person name="Chalopin D."/>
            <person name="Juanchich A."/>
            <person name="Bernard M."/>
            <person name="Noel B."/>
            <person name="Bento P."/>
            <person name="Da Silva C."/>
            <person name="Labadie K."/>
            <person name="Alberti A."/>
            <person name="Aury J.M."/>
            <person name="Louis A."/>
            <person name="Dehais P."/>
            <person name="Bardou P."/>
            <person name="Montfort J."/>
            <person name="Klopp C."/>
            <person name="Cabau C."/>
            <person name="Gaspin C."/>
            <person name="Thorgaard G.H."/>
            <person name="Boussaha M."/>
            <person name="Quillet E."/>
            <person name="Guyomard R."/>
            <person name="Galiana D."/>
            <person name="Bobe J."/>
            <person name="Volff J.N."/>
            <person name="Genet C."/>
            <person name="Wincker P."/>
            <person name="Jaillon O."/>
            <person name="Roest Crollius H."/>
            <person name="Guiguen Y."/>
        </authorList>
    </citation>
    <scope>NUCLEOTIDE SEQUENCE [LARGE SCALE GENOMIC DNA]</scope>
</reference>